<dbReference type="PANTHER" id="PTHR36508">
    <property type="entry name" value="PROTEIN SLYX"/>
    <property type="match status" value="1"/>
</dbReference>
<reference evidence="2 3" key="1">
    <citation type="submission" date="2021-04" db="EMBL/GenBank/DDBJ databases">
        <authorList>
            <person name="Pira H."/>
            <person name="Risdian C."/>
            <person name="Wink J."/>
        </authorList>
    </citation>
    <scope>NUCLEOTIDE SEQUENCE [LARGE SCALE GENOMIC DNA]</scope>
    <source>
        <strain evidence="2 3">WH53</strain>
    </source>
</reference>
<dbReference type="Proteomes" id="UP000690515">
    <property type="component" value="Unassembled WGS sequence"/>
</dbReference>
<dbReference type="Pfam" id="PF04102">
    <property type="entry name" value="SlyX"/>
    <property type="match status" value="1"/>
</dbReference>
<dbReference type="PANTHER" id="PTHR36508:SF1">
    <property type="entry name" value="PROTEIN SLYX"/>
    <property type="match status" value="1"/>
</dbReference>
<evidence type="ECO:0000313" key="2">
    <source>
        <dbReference type="EMBL" id="MBU2710284.1"/>
    </source>
</evidence>
<dbReference type="RefSeq" id="WP_215818449.1">
    <property type="nucleotide sequence ID" value="NZ_JAGSOY010000006.1"/>
</dbReference>
<feature type="coiled-coil region" evidence="1">
    <location>
        <begin position="5"/>
        <end position="46"/>
    </location>
</feature>
<evidence type="ECO:0000313" key="3">
    <source>
        <dbReference type="Proteomes" id="UP000690515"/>
    </source>
</evidence>
<sequence length="66" mass="7684">MDQMLVDLQTQMAFQEDLLQALNKVVAEQQKSIDVLQREVDYLKDQLQTLPELIQASQQAEKPPHY</sequence>
<gene>
    <name evidence="2" type="ORF">KCG35_04365</name>
</gene>
<comment type="caution">
    <text evidence="2">The sequence shown here is derived from an EMBL/GenBank/DDBJ whole genome shotgun (WGS) entry which is preliminary data.</text>
</comment>
<accession>A0ABS5Z8A0</accession>
<proteinExistence type="predicted"/>
<dbReference type="InterPro" id="IPR007236">
    <property type="entry name" value="SlyX"/>
</dbReference>
<evidence type="ECO:0000256" key="1">
    <source>
        <dbReference type="SAM" id="Coils"/>
    </source>
</evidence>
<dbReference type="Gene3D" id="1.20.5.300">
    <property type="match status" value="1"/>
</dbReference>
<keyword evidence="1" id="KW-0175">Coiled coil</keyword>
<organism evidence="2 3">
    <name type="scientific">Zooshikella harenae</name>
    <dbReference type="NCBI Taxonomy" id="2827238"/>
    <lineage>
        <taxon>Bacteria</taxon>
        <taxon>Pseudomonadati</taxon>
        <taxon>Pseudomonadota</taxon>
        <taxon>Gammaproteobacteria</taxon>
        <taxon>Oceanospirillales</taxon>
        <taxon>Zooshikellaceae</taxon>
        <taxon>Zooshikella</taxon>
    </lineage>
</organism>
<name>A0ABS5Z8A0_9GAMM</name>
<keyword evidence="3" id="KW-1185">Reference proteome</keyword>
<protein>
    <submittedName>
        <fullName evidence="2">SlyX family protein</fullName>
    </submittedName>
</protein>
<dbReference type="EMBL" id="JAGSOY010000006">
    <property type="protein sequence ID" value="MBU2710284.1"/>
    <property type="molecule type" value="Genomic_DNA"/>
</dbReference>